<dbReference type="AlphaFoldDB" id="A0A0H3FYT6"/>
<feature type="domain" description="Lipopolysaccharide assembly protein A" evidence="7">
    <location>
        <begin position="27"/>
        <end position="85"/>
    </location>
</feature>
<dbReference type="Proteomes" id="UP000001494">
    <property type="component" value="Chromosome"/>
</dbReference>
<name>A0A0H3FYT6_ZYMMA</name>
<dbReference type="KEGG" id="zmm:Zmob_1113"/>
<keyword evidence="1" id="KW-1003">Cell membrane</keyword>
<evidence type="ECO:0000256" key="4">
    <source>
        <dbReference type="ARBA" id="ARBA00023136"/>
    </source>
</evidence>
<dbReference type="Pfam" id="PF06305">
    <property type="entry name" value="LapA_dom"/>
    <property type="match status" value="1"/>
</dbReference>
<evidence type="ECO:0000313" key="8">
    <source>
        <dbReference type="EMBL" id="AEH62945.1"/>
    </source>
</evidence>
<dbReference type="HOGENOM" id="CLU_154635_0_0_5"/>
<evidence type="ECO:0000259" key="7">
    <source>
        <dbReference type="Pfam" id="PF06305"/>
    </source>
</evidence>
<feature type="compositionally biased region" description="Polar residues" evidence="5">
    <location>
        <begin position="92"/>
        <end position="104"/>
    </location>
</feature>
<evidence type="ECO:0000256" key="3">
    <source>
        <dbReference type="ARBA" id="ARBA00022989"/>
    </source>
</evidence>
<proteinExistence type="predicted"/>
<keyword evidence="2 6" id="KW-0812">Transmembrane</keyword>
<gene>
    <name evidence="8" type="ordered locus">Zmob_1113</name>
</gene>
<dbReference type="OrthoDB" id="7595841at2"/>
<feature type="transmembrane region" description="Helical" evidence="6">
    <location>
        <begin position="42"/>
        <end position="61"/>
    </location>
</feature>
<feature type="region of interest" description="Disordered" evidence="5">
    <location>
        <begin position="82"/>
        <end position="104"/>
    </location>
</feature>
<dbReference type="EMBL" id="CP002850">
    <property type="protein sequence ID" value="AEH62945.1"/>
    <property type="molecule type" value="Genomic_DNA"/>
</dbReference>
<dbReference type="GO" id="GO:0005886">
    <property type="term" value="C:plasma membrane"/>
    <property type="evidence" value="ECO:0007669"/>
    <property type="project" value="InterPro"/>
</dbReference>
<protein>
    <recommendedName>
        <fullName evidence="7">Lipopolysaccharide assembly protein A domain-containing protein</fullName>
    </recommendedName>
</protein>
<dbReference type="RefSeq" id="WP_011240491.1">
    <property type="nucleotide sequence ID" value="NC_017262.1"/>
</dbReference>
<evidence type="ECO:0000256" key="5">
    <source>
        <dbReference type="SAM" id="MobiDB-lite"/>
    </source>
</evidence>
<dbReference type="eggNOG" id="COG5416">
    <property type="taxonomic scope" value="Bacteria"/>
</dbReference>
<evidence type="ECO:0000256" key="2">
    <source>
        <dbReference type="ARBA" id="ARBA00022692"/>
    </source>
</evidence>
<accession>A0A0H3FYT6</accession>
<evidence type="ECO:0000256" key="1">
    <source>
        <dbReference type="ARBA" id="ARBA00022475"/>
    </source>
</evidence>
<evidence type="ECO:0000313" key="9">
    <source>
        <dbReference type="Proteomes" id="UP000001494"/>
    </source>
</evidence>
<sequence length="104" mass="11999" precursor="true">MQFLRTMFAAVLFAIFLTFCASNYNISVKLQMWPGWEADINIVLLLLIVFLIGLVPALLYHSASRWNWRRRIDKLNRQIADMQPENPPVETPSLTKNDSAFTGQ</sequence>
<evidence type="ECO:0000256" key="6">
    <source>
        <dbReference type="SAM" id="Phobius"/>
    </source>
</evidence>
<dbReference type="InterPro" id="IPR010445">
    <property type="entry name" value="LapA_dom"/>
</dbReference>
<keyword evidence="4 6" id="KW-0472">Membrane</keyword>
<reference evidence="8 9" key="1">
    <citation type="journal article" date="2011" name="J. Bacteriol.">
        <title>Genome sequence of the ethanol-producing Zymomonas mobilis subsp. mobilis lectotype strain ATCC 10988.</title>
        <authorList>
            <person name="Pappas K.M."/>
            <person name="Kouvelis V.N."/>
            <person name="Saunders E."/>
            <person name="Brettin T.S."/>
            <person name="Bruce D."/>
            <person name="Detter C."/>
            <person name="Balakireva M."/>
            <person name="Han C.S."/>
            <person name="Savvakis G."/>
            <person name="Kyrpides N.C."/>
            <person name="Typas M.A."/>
        </authorList>
    </citation>
    <scope>NUCLEOTIDE SEQUENCE [LARGE SCALE GENOMIC DNA]</scope>
    <source>
        <strain evidence="9">ATCC 10988 / DSM 424 / CCUG 17860 / LMG 404 / NCIMB 8938 / NRRL B-806 / ZM1</strain>
    </source>
</reference>
<keyword evidence="3 6" id="KW-1133">Transmembrane helix</keyword>
<organism evidence="8 9">
    <name type="scientific">Zymomonas mobilis subsp. mobilis (strain ATCC 10988 / DSM 424 / LMG 404 / NCIMB 8938 / NRRL B-806 / ZM1)</name>
    <dbReference type="NCBI Taxonomy" id="555217"/>
    <lineage>
        <taxon>Bacteria</taxon>
        <taxon>Pseudomonadati</taxon>
        <taxon>Pseudomonadota</taxon>
        <taxon>Alphaproteobacteria</taxon>
        <taxon>Sphingomonadales</taxon>
        <taxon>Zymomonadaceae</taxon>
        <taxon>Zymomonas</taxon>
    </lineage>
</organism>